<protein>
    <submittedName>
        <fullName evidence="3">Type IV pilus assembly protein PilE</fullName>
    </submittedName>
</protein>
<dbReference type="InterPro" id="IPR045584">
    <property type="entry name" value="Pilin-like"/>
</dbReference>
<dbReference type="RefSeq" id="WP_170234339.1">
    <property type="nucleotide sequence ID" value="NZ_VLKG01000003.1"/>
</dbReference>
<dbReference type="InterPro" id="IPR000983">
    <property type="entry name" value="Bac_GSPG_pilin"/>
</dbReference>
<dbReference type="GO" id="GO:0043683">
    <property type="term" value="P:type IV pilus assembly"/>
    <property type="evidence" value="ECO:0007669"/>
    <property type="project" value="InterPro"/>
</dbReference>
<evidence type="ECO:0000313" key="4">
    <source>
        <dbReference type="Proteomes" id="UP000319627"/>
    </source>
</evidence>
<keyword evidence="2" id="KW-1133">Transmembrane helix</keyword>
<dbReference type="SUPFAM" id="SSF54523">
    <property type="entry name" value="Pili subunits"/>
    <property type="match status" value="1"/>
</dbReference>
<evidence type="ECO:0000256" key="2">
    <source>
        <dbReference type="SAM" id="Phobius"/>
    </source>
</evidence>
<organism evidence="3 4">
    <name type="scientific">Azomonas agilis</name>
    <dbReference type="NCBI Taxonomy" id="116849"/>
    <lineage>
        <taxon>Bacteria</taxon>
        <taxon>Pseudomonadati</taxon>
        <taxon>Pseudomonadota</taxon>
        <taxon>Gammaproteobacteria</taxon>
        <taxon>Pseudomonadales</taxon>
        <taxon>Pseudomonadaceae</taxon>
        <taxon>Azomonas</taxon>
    </lineage>
</organism>
<keyword evidence="1" id="KW-0488">Methylation</keyword>
<keyword evidence="4" id="KW-1185">Reference proteome</keyword>
<dbReference type="PRINTS" id="PR00813">
    <property type="entry name" value="BCTERIALGSPG"/>
</dbReference>
<evidence type="ECO:0000313" key="3">
    <source>
        <dbReference type="EMBL" id="TWH76323.1"/>
    </source>
</evidence>
<dbReference type="GO" id="GO:0015628">
    <property type="term" value="P:protein secretion by the type II secretion system"/>
    <property type="evidence" value="ECO:0007669"/>
    <property type="project" value="InterPro"/>
</dbReference>
<dbReference type="EMBL" id="VLKG01000003">
    <property type="protein sequence ID" value="TWH76323.1"/>
    <property type="molecule type" value="Genomic_DNA"/>
</dbReference>
<keyword evidence="2" id="KW-0812">Transmembrane</keyword>
<gene>
    <name evidence="3" type="ORF">LX59_01246</name>
</gene>
<sequence length="138" mass="14973">MNFTKRAPGFTLMEVLITLVIVGILASISIPSYNSYITKSKIRSAQADLIALSLVLENFYQLKLMYPKDKNLEDTASIQKLFSSWSAASEKDFSFTLVSSTSTYSITASGTSSSVSGCTLIIKNSEKTISGCSGIDSW</sequence>
<dbReference type="InterPro" id="IPR031982">
    <property type="entry name" value="PilE-like"/>
</dbReference>
<dbReference type="Pfam" id="PF16732">
    <property type="entry name" value="ComP_DUS"/>
    <property type="match status" value="1"/>
</dbReference>
<feature type="transmembrane region" description="Helical" evidence="2">
    <location>
        <begin position="12"/>
        <end position="33"/>
    </location>
</feature>
<dbReference type="GO" id="GO:0015627">
    <property type="term" value="C:type II protein secretion system complex"/>
    <property type="evidence" value="ECO:0007669"/>
    <property type="project" value="InterPro"/>
</dbReference>
<keyword evidence="2" id="KW-0472">Membrane</keyword>
<dbReference type="Gene3D" id="3.30.700.10">
    <property type="entry name" value="Glycoprotein, Type 4 Pilin"/>
    <property type="match status" value="1"/>
</dbReference>
<proteinExistence type="predicted"/>
<evidence type="ECO:0000256" key="1">
    <source>
        <dbReference type="ARBA" id="ARBA00022481"/>
    </source>
</evidence>
<dbReference type="AlphaFoldDB" id="A0A562IZN8"/>
<accession>A0A562IZN8</accession>
<reference evidence="3 4" key="1">
    <citation type="submission" date="2019-07" db="EMBL/GenBank/DDBJ databases">
        <title>Genomic Encyclopedia of Type Strains, Phase I: the one thousand microbial genomes (KMG-I) project.</title>
        <authorList>
            <person name="Kyrpides N."/>
        </authorList>
    </citation>
    <scope>NUCLEOTIDE SEQUENCE [LARGE SCALE GENOMIC DNA]</scope>
    <source>
        <strain evidence="3 4">DSM 375</strain>
    </source>
</reference>
<dbReference type="Proteomes" id="UP000319627">
    <property type="component" value="Unassembled WGS sequence"/>
</dbReference>
<name>A0A562IZN8_9GAMM</name>
<dbReference type="Pfam" id="PF07963">
    <property type="entry name" value="N_methyl"/>
    <property type="match status" value="1"/>
</dbReference>
<comment type="caution">
    <text evidence="3">The sequence shown here is derived from an EMBL/GenBank/DDBJ whole genome shotgun (WGS) entry which is preliminary data.</text>
</comment>
<dbReference type="NCBIfam" id="TIGR02532">
    <property type="entry name" value="IV_pilin_GFxxxE"/>
    <property type="match status" value="1"/>
</dbReference>
<dbReference type="InterPro" id="IPR012902">
    <property type="entry name" value="N_methyl_site"/>
</dbReference>